<dbReference type="InterPro" id="IPR011527">
    <property type="entry name" value="ABC1_TM_dom"/>
</dbReference>
<evidence type="ECO:0000256" key="6">
    <source>
        <dbReference type="ARBA" id="ARBA00023136"/>
    </source>
</evidence>
<dbReference type="PROSITE" id="PS50929">
    <property type="entry name" value="ABC_TM1F"/>
    <property type="match status" value="1"/>
</dbReference>
<dbReference type="RefSeq" id="WP_204464338.1">
    <property type="nucleotide sequence ID" value="NZ_JAFBCV010000001.1"/>
</dbReference>
<keyword evidence="4 10" id="KW-0067">ATP-binding</keyword>
<dbReference type="SMART" id="SM00382">
    <property type="entry name" value="AAA"/>
    <property type="match status" value="1"/>
</dbReference>
<dbReference type="InterPro" id="IPR039421">
    <property type="entry name" value="Type_1_exporter"/>
</dbReference>
<proteinExistence type="predicted"/>
<dbReference type="Gene3D" id="3.40.50.300">
    <property type="entry name" value="P-loop containing nucleotide triphosphate hydrolases"/>
    <property type="match status" value="1"/>
</dbReference>
<dbReference type="InterPro" id="IPR003439">
    <property type="entry name" value="ABC_transporter-like_ATP-bd"/>
</dbReference>
<dbReference type="PROSITE" id="PS00211">
    <property type="entry name" value="ABC_TRANSPORTER_1"/>
    <property type="match status" value="1"/>
</dbReference>
<evidence type="ECO:0000256" key="3">
    <source>
        <dbReference type="ARBA" id="ARBA00022741"/>
    </source>
</evidence>
<evidence type="ECO:0000256" key="4">
    <source>
        <dbReference type="ARBA" id="ARBA00022840"/>
    </source>
</evidence>
<keyword evidence="3" id="KW-0547">Nucleotide-binding</keyword>
<dbReference type="InterPro" id="IPR027417">
    <property type="entry name" value="P-loop_NTPase"/>
</dbReference>
<organism evidence="10 11">
    <name type="scientific">Shouchella xiaoxiensis</name>
    <dbReference type="NCBI Taxonomy" id="766895"/>
    <lineage>
        <taxon>Bacteria</taxon>
        <taxon>Bacillati</taxon>
        <taxon>Bacillota</taxon>
        <taxon>Bacilli</taxon>
        <taxon>Bacillales</taxon>
        <taxon>Bacillaceae</taxon>
        <taxon>Shouchella</taxon>
    </lineage>
</organism>
<dbReference type="PANTHER" id="PTHR43394">
    <property type="entry name" value="ATP-DEPENDENT PERMEASE MDL1, MITOCHONDRIAL"/>
    <property type="match status" value="1"/>
</dbReference>
<dbReference type="SUPFAM" id="SSF52540">
    <property type="entry name" value="P-loop containing nucleoside triphosphate hydrolases"/>
    <property type="match status" value="1"/>
</dbReference>
<dbReference type="SUPFAM" id="SSF90123">
    <property type="entry name" value="ABC transporter transmembrane region"/>
    <property type="match status" value="1"/>
</dbReference>
<dbReference type="CDD" id="cd18548">
    <property type="entry name" value="ABC_6TM_Tm287_like"/>
    <property type="match status" value="1"/>
</dbReference>
<dbReference type="Proteomes" id="UP001179280">
    <property type="component" value="Unassembled WGS sequence"/>
</dbReference>
<feature type="domain" description="ABC transporter" evidence="8">
    <location>
        <begin position="333"/>
        <end position="566"/>
    </location>
</feature>
<dbReference type="Pfam" id="PF00005">
    <property type="entry name" value="ABC_tran"/>
    <property type="match status" value="1"/>
</dbReference>
<keyword evidence="6 7" id="KW-0472">Membrane</keyword>
<dbReference type="InterPro" id="IPR036640">
    <property type="entry name" value="ABC1_TM_sf"/>
</dbReference>
<keyword evidence="2 7" id="KW-0812">Transmembrane</keyword>
<feature type="transmembrane region" description="Helical" evidence="7">
    <location>
        <begin position="278"/>
        <end position="296"/>
    </location>
</feature>
<feature type="transmembrane region" description="Helical" evidence="7">
    <location>
        <begin position="12"/>
        <end position="32"/>
    </location>
</feature>
<sequence>MRTVFSYLLPYKAVAIIAFIFMLLELTVELVQPLLLARIINEGILQDDLTTVLIWGSVMVGLSLIAFVSGILNSFYAGHAGQSTGFDLRNAMFKNIQRSSLGKLQPFATSSLMTRLTNDITQIQNTIFMGLRIMARAPLLVIGGAFMALLINVQLALFLFVTIPVLVLFLLWILKKGVHIFGLVQAKVDSVNHVVRENLTGIRLIRVFVRKAHEMQRFFDESDALKKRMIQAFRLMELTMPVLLLLMNGSVLLVLWFGSFQIADNSTMVGDVVAIVNYATRITSALGVFAMIIMVFSRARASALRIEEVLLEPDDELKESENKPTPPQLDGKLTFEHVFFAYEDQAKDALKDIHFQVESGETVAVLGETGSGKTSLFQLIPKLYDAKSGEIRLDGVSINQWNIQALRRQIGYVPQSIRLFSGTVRENIAWGVPDASLEEVIYAAKVAQIHETIEKLPNGYETRVGQQGVNLSGGQKQRMSIARALLRKPKLLLLDDSTSALDTKTEQLFLEELDNYSCTTLMITQKLSTARQADRILLLEYGEMVGYGSHDELLSMSPFYRKIYQSQYGREA</sequence>
<dbReference type="EMBL" id="JAFBCV010000001">
    <property type="protein sequence ID" value="MBM7837426.1"/>
    <property type="molecule type" value="Genomic_DNA"/>
</dbReference>
<dbReference type="InterPro" id="IPR017871">
    <property type="entry name" value="ABC_transporter-like_CS"/>
</dbReference>
<evidence type="ECO:0000259" key="8">
    <source>
        <dbReference type="PROSITE" id="PS50893"/>
    </source>
</evidence>
<keyword evidence="5 7" id="KW-1133">Transmembrane helix</keyword>
<comment type="subcellular location">
    <subcellularLocation>
        <location evidence="1">Cell membrane</location>
        <topology evidence="1">Multi-pass membrane protein</topology>
    </subcellularLocation>
</comment>
<dbReference type="Pfam" id="PF00664">
    <property type="entry name" value="ABC_membrane"/>
    <property type="match status" value="1"/>
</dbReference>
<dbReference type="PANTHER" id="PTHR43394:SF1">
    <property type="entry name" value="ATP-BINDING CASSETTE SUB-FAMILY B MEMBER 10, MITOCHONDRIAL"/>
    <property type="match status" value="1"/>
</dbReference>
<dbReference type="PROSITE" id="PS50893">
    <property type="entry name" value="ABC_TRANSPORTER_2"/>
    <property type="match status" value="1"/>
</dbReference>
<feature type="transmembrane region" description="Helical" evidence="7">
    <location>
        <begin position="52"/>
        <end position="72"/>
    </location>
</feature>
<evidence type="ECO:0000256" key="2">
    <source>
        <dbReference type="ARBA" id="ARBA00022692"/>
    </source>
</evidence>
<dbReference type="GO" id="GO:0005524">
    <property type="term" value="F:ATP binding"/>
    <property type="evidence" value="ECO:0007669"/>
    <property type="project" value="UniProtKB-KW"/>
</dbReference>
<evidence type="ECO:0000259" key="9">
    <source>
        <dbReference type="PROSITE" id="PS50929"/>
    </source>
</evidence>
<protein>
    <submittedName>
        <fullName evidence="10">ATP-binding cassette subfamily B protein</fullName>
    </submittedName>
</protein>
<comment type="caution">
    <text evidence="10">The sequence shown here is derived from an EMBL/GenBank/DDBJ whole genome shotgun (WGS) entry which is preliminary data.</text>
</comment>
<evidence type="ECO:0000256" key="7">
    <source>
        <dbReference type="SAM" id="Phobius"/>
    </source>
</evidence>
<reference evidence="10" key="1">
    <citation type="submission" date="2021-01" db="EMBL/GenBank/DDBJ databases">
        <title>Genomic Encyclopedia of Type Strains, Phase IV (KMG-IV): sequencing the most valuable type-strain genomes for metagenomic binning, comparative biology and taxonomic classification.</title>
        <authorList>
            <person name="Goeker M."/>
        </authorList>
    </citation>
    <scope>NUCLEOTIDE SEQUENCE</scope>
    <source>
        <strain evidence="10">DSM 21943</strain>
    </source>
</reference>
<evidence type="ECO:0000313" key="11">
    <source>
        <dbReference type="Proteomes" id="UP001179280"/>
    </source>
</evidence>
<dbReference type="InterPro" id="IPR003593">
    <property type="entry name" value="AAA+_ATPase"/>
</dbReference>
<evidence type="ECO:0000256" key="5">
    <source>
        <dbReference type="ARBA" id="ARBA00022989"/>
    </source>
</evidence>
<accession>A0ABS2SPH4</accession>
<feature type="transmembrane region" description="Helical" evidence="7">
    <location>
        <begin position="133"/>
        <end position="151"/>
    </location>
</feature>
<keyword evidence="11" id="KW-1185">Reference proteome</keyword>
<name>A0ABS2SPH4_9BACI</name>
<dbReference type="Gene3D" id="1.20.1560.10">
    <property type="entry name" value="ABC transporter type 1, transmembrane domain"/>
    <property type="match status" value="1"/>
</dbReference>
<feature type="domain" description="ABC transmembrane type-1" evidence="9">
    <location>
        <begin position="16"/>
        <end position="298"/>
    </location>
</feature>
<evidence type="ECO:0000313" key="10">
    <source>
        <dbReference type="EMBL" id="MBM7837426.1"/>
    </source>
</evidence>
<feature type="transmembrane region" description="Helical" evidence="7">
    <location>
        <begin position="235"/>
        <end position="258"/>
    </location>
</feature>
<evidence type="ECO:0000256" key="1">
    <source>
        <dbReference type="ARBA" id="ARBA00004651"/>
    </source>
</evidence>
<gene>
    <name evidence="10" type="ORF">JOC54_000657</name>
</gene>